<dbReference type="SUPFAM" id="SSF81321">
    <property type="entry name" value="Family A G protein-coupled receptor-like"/>
    <property type="match status" value="1"/>
</dbReference>
<keyword evidence="10" id="KW-0675">Receptor</keyword>
<dbReference type="EMBL" id="JN596951">
    <property type="protein sequence ID" value="AER58220.1"/>
    <property type="molecule type" value="mRNA"/>
</dbReference>
<dbReference type="GO" id="GO:0005886">
    <property type="term" value="C:plasma membrane"/>
    <property type="evidence" value="ECO:0007669"/>
    <property type="project" value="TreeGrafter"/>
</dbReference>
<keyword evidence="5 12" id="KW-0812">Transmembrane</keyword>
<dbReference type="SMART" id="SM01021">
    <property type="entry name" value="Bac_rhodopsin"/>
    <property type="match status" value="1"/>
</dbReference>
<dbReference type="GO" id="GO:0007602">
    <property type="term" value="P:phototransduction"/>
    <property type="evidence" value="ECO:0007669"/>
    <property type="project" value="UniProtKB-KW"/>
</dbReference>
<feature type="compositionally biased region" description="Polar residues" evidence="11">
    <location>
        <begin position="654"/>
        <end position="669"/>
    </location>
</feature>
<evidence type="ECO:0000256" key="7">
    <source>
        <dbReference type="ARBA" id="ARBA00022989"/>
    </source>
</evidence>
<keyword evidence="6" id="KW-0681">Retinal protein</keyword>
<evidence type="ECO:0000256" key="11">
    <source>
        <dbReference type="SAM" id="MobiDB-lite"/>
    </source>
</evidence>
<dbReference type="Gene3D" id="1.20.1070.10">
    <property type="entry name" value="Rhodopsin 7-helix transmembrane proteins"/>
    <property type="match status" value="1"/>
</dbReference>
<dbReference type="AlphaFoldDB" id="G8HKA1"/>
<keyword evidence="9 12" id="KW-0472">Membrane</keyword>
<evidence type="ECO:0000256" key="5">
    <source>
        <dbReference type="ARBA" id="ARBA00022692"/>
    </source>
</evidence>
<evidence type="ECO:0000256" key="1">
    <source>
        <dbReference type="ARBA" id="ARBA00004141"/>
    </source>
</evidence>
<keyword evidence="7 12" id="KW-1133">Transmembrane helix</keyword>
<proteinExistence type="evidence at transcript level"/>
<evidence type="ECO:0000256" key="3">
    <source>
        <dbReference type="ARBA" id="ARBA00022543"/>
    </source>
</evidence>
<evidence type="ECO:0000256" key="2">
    <source>
        <dbReference type="ARBA" id="ARBA00008130"/>
    </source>
</evidence>
<protein>
    <submittedName>
        <fullName evidence="13">Channelopsin 1</fullName>
    </submittedName>
</protein>
<organism evidence="13">
    <name type="scientific">Chloromonas augustae</name>
    <dbReference type="NCBI Taxonomy" id="87091"/>
    <lineage>
        <taxon>Eukaryota</taxon>
        <taxon>Viridiplantae</taxon>
        <taxon>Chlorophyta</taxon>
        <taxon>core chlorophytes</taxon>
        <taxon>Chlorophyceae</taxon>
        <taxon>CS clade</taxon>
        <taxon>Chlamydomonadales</taxon>
        <taxon>Chlamydomonadaceae</taxon>
        <taxon>Chloromonadinia</taxon>
        <taxon>Chloromonas</taxon>
    </lineage>
</organism>
<dbReference type="SMR" id="G8HKA1"/>
<dbReference type="CDD" id="cd15241">
    <property type="entry name" value="7tm_ChRs"/>
    <property type="match status" value="1"/>
</dbReference>
<dbReference type="PANTHER" id="PTHR28286">
    <property type="match status" value="1"/>
</dbReference>
<evidence type="ECO:0000256" key="12">
    <source>
        <dbReference type="SAM" id="Phobius"/>
    </source>
</evidence>
<feature type="compositionally biased region" description="Low complexity" evidence="11">
    <location>
        <begin position="18"/>
        <end position="36"/>
    </location>
</feature>
<feature type="transmembrane region" description="Helical" evidence="12">
    <location>
        <begin position="97"/>
        <end position="118"/>
    </location>
</feature>
<feature type="region of interest" description="Disordered" evidence="11">
    <location>
        <begin position="18"/>
        <end position="38"/>
    </location>
</feature>
<evidence type="ECO:0000313" key="13">
    <source>
        <dbReference type="EMBL" id="AER58220.1"/>
    </source>
</evidence>
<keyword evidence="8" id="KW-0157">Chromophore</keyword>
<reference evidence="13" key="1">
    <citation type="submission" date="2011-08" db="EMBL/GenBank/DDBJ databases">
        <title>Diversity of Chlamydomonas Channel Rhodopsins.</title>
        <authorList>
            <person name="Hou S.-Y."/>
            <person name="Govorunova E.G."/>
            <person name="Ntefidou M."/>
            <person name="Lane C.E."/>
            <person name="Spudich E.N."/>
            <person name="Sineshchekov O.A."/>
            <person name="Spudich J.L."/>
        </authorList>
    </citation>
    <scope>NUCLEOTIDE SEQUENCE</scope>
</reference>
<keyword evidence="3" id="KW-0600">Photoreceptor protein</keyword>
<evidence type="ECO:0000256" key="9">
    <source>
        <dbReference type="ARBA" id="ARBA00023136"/>
    </source>
</evidence>
<feature type="transmembrane region" description="Helical" evidence="12">
    <location>
        <begin position="221"/>
        <end position="239"/>
    </location>
</feature>
<dbReference type="InterPro" id="IPR001425">
    <property type="entry name" value="Arc/bac/fun_rhodopsins"/>
</dbReference>
<evidence type="ECO:0000256" key="4">
    <source>
        <dbReference type="ARBA" id="ARBA00022606"/>
    </source>
</evidence>
<name>G8HKA1_9CHLO</name>
<feature type="region of interest" description="Disordered" evidence="11">
    <location>
        <begin position="634"/>
        <end position="700"/>
    </location>
</feature>
<accession>G8HKA1</accession>
<evidence type="ECO:0000256" key="6">
    <source>
        <dbReference type="ARBA" id="ARBA00022925"/>
    </source>
</evidence>
<dbReference type="GO" id="GO:0009881">
    <property type="term" value="F:photoreceptor activity"/>
    <property type="evidence" value="ECO:0007669"/>
    <property type="project" value="UniProtKB-KW"/>
</dbReference>
<comment type="subcellular location">
    <subcellularLocation>
        <location evidence="1">Membrane</location>
        <topology evidence="1">Multi-pass membrane protein</topology>
    </subcellularLocation>
</comment>
<feature type="transmembrane region" description="Helical" evidence="12">
    <location>
        <begin position="260"/>
        <end position="279"/>
    </location>
</feature>
<dbReference type="Pfam" id="PF01036">
    <property type="entry name" value="Bac_rhodopsin"/>
    <property type="match status" value="1"/>
</dbReference>
<comment type="similarity">
    <text evidence="2">Belongs to the archaeal/bacterial/fungal opsin family.</text>
</comment>
<dbReference type="PANTHER" id="PTHR28286:SF2">
    <property type="entry name" value="BACTERIORHODOPSIN _OPSIN, NOPA (EUROFUNG)"/>
    <property type="match status" value="1"/>
</dbReference>
<feature type="compositionally biased region" description="Low complexity" evidence="11">
    <location>
        <begin position="670"/>
        <end position="689"/>
    </location>
</feature>
<evidence type="ECO:0000256" key="8">
    <source>
        <dbReference type="ARBA" id="ARBA00022991"/>
    </source>
</evidence>
<sequence>MDTLAWVARELLSTAHDATPATATPSTDHSTPSTDHGSGETFNVTITIGGGHHGGHAGPVDNSIVIGGIDGWIAIPAGDCYCAGWYVSHGSSFEATFAHVCQWSIFAVCILSLLWYAWQYWKATCGWEEVYVCCIELVFICFELYHEFDSPCSLYLSTANIVNWLRYSEWLLCCPVILIHLSNVTGLSDDYGRRTMGLLVSDIATIVFGITAAMLVSWPKIIFYLLGFTMCCYTFYLAAKVLIESFHQVPKGICRHLVKAMAITYYVGWSFFPLIFLFGQSGFKKISPYADVIASSFGDLISKNMFGLLGHFLRVKIHEHILKHGDIRKTTHLRIAGEEKEVETFVEEEDEDTVKHSTKELANRGSFIVMRGNMKAQGIDVRASLDMEEDEEGGMGKGKGKGAGAASLMPGRVILAVPDISMVDFFHDHFAHLGASIELVPALGVENTLLLVQQAMQLGGLDFVLVHPEFLRDRSQNGLVSRLKMTGHGVCAFGWVPSGPMREIIESAGVDGWLDGPSFGTGIDQEQLIELIGYMQAKRKFSNRFGGGGGGGKPGFASGGGFGGKSGLELAPSMSQGSGVPLLQQQNSMMRAPPSPMPNNGMMNPMMNPMMGAGGGNIMMTNMGGMNQAANPLYGAPPSPLSSQPGAGMYGAPQQPQMGSQGSMYNSGSQLQHQQSMQQQQQAAPAPAADGGSEAEMLKQLMSEINRLKAELGES</sequence>
<evidence type="ECO:0000256" key="10">
    <source>
        <dbReference type="ARBA" id="ARBA00023170"/>
    </source>
</evidence>
<dbReference type="Gene3D" id="6.20.370.80">
    <property type="match status" value="1"/>
</dbReference>
<feature type="transmembrane region" description="Helical" evidence="12">
    <location>
        <begin position="196"/>
        <end position="215"/>
    </location>
</feature>
<keyword evidence="4" id="KW-0716">Sensory transduction</keyword>